<dbReference type="AlphaFoldDB" id="A0A554VH08"/>
<organism evidence="2 3">
    <name type="scientific">Aquimarina algiphila</name>
    <dbReference type="NCBI Taxonomy" id="2047982"/>
    <lineage>
        <taxon>Bacteria</taxon>
        <taxon>Pseudomonadati</taxon>
        <taxon>Bacteroidota</taxon>
        <taxon>Flavobacteriia</taxon>
        <taxon>Flavobacteriales</taxon>
        <taxon>Flavobacteriaceae</taxon>
        <taxon>Aquimarina</taxon>
    </lineage>
</organism>
<reference evidence="2 3" key="1">
    <citation type="submission" date="2019-07" db="EMBL/GenBank/DDBJ databases">
        <title>The draft genome sequence of Aquimarina algiphila M91.</title>
        <authorList>
            <person name="Meng X."/>
        </authorList>
    </citation>
    <scope>NUCLEOTIDE SEQUENCE [LARGE SCALE GENOMIC DNA]</scope>
    <source>
        <strain evidence="2 3">M91</strain>
    </source>
</reference>
<keyword evidence="1" id="KW-0812">Transmembrane</keyword>
<evidence type="ECO:0000313" key="2">
    <source>
        <dbReference type="EMBL" id="TSE06737.1"/>
    </source>
</evidence>
<dbReference type="EMBL" id="VLNR01000041">
    <property type="protein sequence ID" value="TSE06737.1"/>
    <property type="molecule type" value="Genomic_DNA"/>
</dbReference>
<dbReference type="Proteomes" id="UP000318833">
    <property type="component" value="Unassembled WGS sequence"/>
</dbReference>
<keyword evidence="1" id="KW-0472">Membrane</keyword>
<evidence type="ECO:0000313" key="3">
    <source>
        <dbReference type="Proteomes" id="UP000318833"/>
    </source>
</evidence>
<proteinExistence type="predicted"/>
<keyword evidence="1" id="KW-1133">Transmembrane helix</keyword>
<dbReference type="InterPro" id="IPR048136">
    <property type="entry name" value="STM3941-like"/>
</dbReference>
<protein>
    <submittedName>
        <fullName evidence="2">Uncharacterized protein</fullName>
    </submittedName>
</protein>
<evidence type="ECO:0000256" key="1">
    <source>
        <dbReference type="SAM" id="Phobius"/>
    </source>
</evidence>
<comment type="caution">
    <text evidence="2">The sequence shown here is derived from an EMBL/GenBank/DDBJ whole genome shotgun (WGS) entry which is preliminary data.</text>
</comment>
<dbReference type="NCBIfam" id="NF041635">
    <property type="entry name" value="STM3941_fam"/>
    <property type="match status" value="1"/>
</dbReference>
<accession>A0A554VH08</accession>
<sequence>MHNGFLLLIGALVFVILGVLFIMSPGLFASGFFRNSEIVRIIGIVAVGFFGLCLGFAVKKLFDNKMGLIIDQNGITDHTNATSVGLIEWNDITGIETVQIASTKILMLLTDQPDKYIERGKNMLSKRALKANHKMYGSPLSITSNSLKIKYDDLEKLISSELKKRKK</sequence>
<dbReference type="RefSeq" id="WP_143917432.1">
    <property type="nucleotide sequence ID" value="NZ_CANMIK010000046.1"/>
</dbReference>
<gene>
    <name evidence="2" type="ORF">FOF46_18145</name>
</gene>
<dbReference type="OrthoDB" id="6028159at2"/>
<name>A0A554VH08_9FLAO</name>
<keyword evidence="3" id="KW-1185">Reference proteome</keyword>
<feature type="transmembrane region" description="Helical" evidence="1">
    <location>
        <begin position="39"/>
        <end position="58"/>
    </location>
</feature>